<reference evidence="7" key="2">
    <citation type="submission" date="2025-09" db="UniProtKB">
        <authorList>
            <consortium name="Ensembl"/>
        </authorList>
    </citation>
    <scope>IDENTIFICATION</scope>
</reference>
<comment type="subcellular location">
    <subcellularLocation>
        <location evidence="1">Cytoplasm</location>
    </subcellularLocation>
</comment>
<evidence type="ECO:0000256" key="4">
    <source>
        <dbReference type="ARBA" id="ARBA00022614"/>
    </source>
</evidence>
<organism evidence="7 8">
    <name type="scientific">Piliocolobus tephrosceles</name>
    <name type="common">Ugandan red Colobus</name>
    <dbReference type="NCBI Taxonomy" id="591936"/>
    <lineage>
        <taxon>Eukaryota</taxon>
        <taxon>Metazoa</taxon>
        <taxon>Chordata</taxon>
        <taxon>Craniata</taxon>
        <taxon>Vertebrata</taxon>
        <taxon>Euteleostomi</taxon>
        <taxon>Mammalia</taxon>
        <taxon>Eutheria</taxon>
        <taxon>Euarchontoglires</taxon>
        <taxon>Primates</taxon>
        <taxon>Haplorrhini</taxon>
        <taxon>Catarrhini</taxon>
        <taxon>Cercopithecidae</taxon>
        <taxon>Colobinae</taxon>
        <taxon>Piliocolobus</taxon>
    </lineage>
</organism>
<evidence type="ECO:0000313" key="8">
    <source>
        <dbReference type="Proteomes" id="UP000694416"/>
    </source>
</evidence>
<dbReference type="SUPFAM" id="SSF52058">
    <property type="entry name" value="L domain-like"/>
    <property type="match status" value="1"/>
</dbReference>
<evidence type="ECO:0000256" key="3">
    <source>
        <dbReference type="ARBA" id="ARBA00022490"/>
    </source>
</evidence>
<proteinExistence type="predicted"/>
<dbReference type="Gene3D" id="3.80.10.10">
    <property type="entry name" value="Ribonuclease Inhibitor"/>
    <property type="match status" value="1"/>
</dbReference>
<keyword evidence="5" id="KW-0677">Repeat</keyword>
<feature type="compositionally biased region" description="Low complexity" evidence="6">
    <location>
        <begin position="41"/>
        <end position="51"/>
    </location>
</feature>
<accession>A0A8C9H4S3</accession>
<keyword evidence="8" id="KW-1185">Reference proteome</keyword>
<dbReference type="GO" id="GO:0005737">
    <property type="term" value="C:cytoplasm"/>
    <property type="evidence" value="ECO:0007669"/>
    <property type="project" value="UniProtKB-SubCell"/>
</dbReference>
<dbReference type="PROSITE" id="PS51450">
    <property type="entry name" value="LRR"/>
    <property type="match status" value="3"/>
</dbReference>
<evidence type="ECO:0000256" key="2">
    <source>
        <dbReference type="ARBA" id="ARBA00014223"/>
    </source>
</evidence>
<evidence type="ECO:0000256" key="1">
    <source>
        <dbReference type="ARBA" id="ARBA00004496"/>
    </source>
</evidence>
<evidence type="ECO:0000313" key="7">
    <source>
        <dbReference type="Ensembl" id="ENSPTEP00000014474.1"/>
    </source>
</evidence>
<dbReference type="Proteomes" id="UP000694416">
    <property type="component" value="Unplaced"/>
</dbReference>
<dbReference type="Ensembl" id="ENSPTET00000021713.1">
    <property type="protein sequence ID" value="ENSPTEP00000014474.1"/>
    <property type="gene ID" value="ENSPTEG00000016165.1"/>
</dbReference>
<reference evidence="7" key="1">
    <citation type="submission" date="2025-08" db="UniProtKB">
        <authorList>
            <consortium name="Ensembl"/>
        </authorList>
    </citation>
    <scope>IDENTIFICATION</scope>
</reference>
<dbReference type="PANTHER" id="PTHR46545:SF1">
    <property type="entry name" value="LEUCINE-RICH REPEAT-CONTAINING PROTEIN 51"/>
    <property type="match status" value="1"/>
</dbReference>
<dbReference type="AlphaFoldDB" id="A0A8C9H4S3"/>
<evidence type="ECO:0000256" key="6">
    <source>
        <dbReference type="SAM" id="MobiDB-lite"/>
    </source>
</evidence>
<feature type="compositionally biased region" description="Low complexity" evidence="6">
    <location>
        <begin position="23"/>
        <end position="33"/>
    </location>
</feature>
<sequence>MDDINSLGLSYKEYESEDTFSEDNNSLSTQSNNDSDDSSNNKKNYNDNLGNDDMNKVENYIGVEKTIKIWAGTNEIINYKKRDDLELNKTIYKYENKEMSVSNNAKFLNISNNNIENLDFLNNLINKLYQTKHIKSVIDYSNLITLDISFNKLEQIDENLFMLNNLQVLYLHSNRIKNISEIEKLQQLSKLKKLTADNNPITDVYNKFYRLFVIHYLPQIKSLDFHEISKIERNKSGIAFNTHKYKFNLQ</sequence>
<keyword evidence="4" id="KW-0433">Leucine-rich repeat</keyword>
<protein>
    <recommendedName>
        <fullName evidence="2">Leucine-rich repeat-containing protein 51</fullName>
    </recommendedName>
</protein>
<dbReference type="InterPro" id="IPR032675">
    <property type="entry name" value="LRR_dom_sf"/>
</dbReference>
<dbReference type="InterPro" id="IPR001611">
    <property type="entry name" value="Leu-rich_rpt"/>
</dbReference>
<dbReference type="Pfam" id="PF14580">
    <property type="entry name" value="LRR_9"/>
    <property type="match status" value="1"/>
</dbReference>
<keyword evidence="3" id="KW-0963">Cytoplasm</keyword>
<evidence type="ECO:0000256" key="5">
    <source>
        <dbReference type="ARBA" id="ARBA00022737"/>
    </source>
</evidence>
<dbReference type="PANTHER" id="PTHR46545">
    <property type="entry name" value="LEUCINE-RICH REPEAT-CONTAINING PROTEIN 51"/>
    <property type="match status" value="1"/>
</dbReference>
<feature type="region of interest" description="Disordered" evidence="6">
    <location>
        <begin position="1"/>
        <end position="51"/>
    </location>
</feature>
<name>A0A8C9H4S3_9PRIM</name>